<dbReference type="Gene3D" id="3.20.20.70">
    <property type="entry name" value="Aldolase class I"/>
    <property type="match status" value="1"/>
</dbReference>
<proteinExistence type="inferred from homology"/>
<gene>
    <name evidence="9" type="primary">trpF</name>
    <name evidence="11" type="ORF">INT08_09255</name>
</gene>
<evidence type="ECO:0000256" key="2">
    <source>
        <dbReference type="ARBA" id="ARBA00004664"/>
    </source>
</evidence>
<dbReference type="InterPro" id="IPR011060">
    <property type="entry name" value="RibuloseP-bd_barrel"/>
</dbReference>
<organism evidence="11 12">
    <name type="scientific">Prosthecochloris ethylica</name>
    <dbReference type="NCBI Taxonomy" id="2743976"/>
    <lineage>
        <taxon>Bacteria</taxon>
        <taxon>Pseudomonadati</taxon>
        <taxon>Chlorobiota</taxon>
        <taxon>Chlorobiia</taxon>
        <taxon>Chlorobiales</taxon>
        <taxon>Chlorobiaceae</taxon>
        <taxon>Prosthecochloris</taxon>
    </lineage>
</organism>
<comment type="catalytic activity">
    <reaction evidence="1 9">
        <text>N-(5-phospho-beta-D-ribosyl)anthranilate = 1-(2-carboxyphenylamino)-1-deoxy-D-ribulose 5-phosphate</text>
        <dbReference type="Rhea" id="RHEA:21540"/>
        <dbReference type="ChEBI" id="CHEBI:18277"/>
        <dbReference type="ChEBI" id="CHEBI:58613"/>
        <dbReference type="EC" id="5.3.1.24"/>
    </reaction>
</comment>
<dbReference type="InterPro" id="IPR001240">
    <property type="entry name" value="PRAI_dom"/>
</dbReference>
<dbReference type="PANTHER" id="PTHR42894">
    <property type="entry name" value="N-(5'-PHOSPHORIBOSYL)ANTHRANILATE ISOMERASE"/>
    <property type="match status" value="1"/>
</dbReference>
<dbReference type="GO" id="GO:0016853">
    <property type="term" value="F:isomerase activity"/>
    <property type="evidence" value="ECO:0007669"/>
    <property type="project" value="UniProtKB-KW"/>
</dbReference>
<dbReference type="EC" id="5.3.1.24" evidence="3 9"/>
<evidence type="ECO:0000313" key="12">
    <source>
        <dbReference type="Proteomes" id="UP000619838"/>
    </source>
</evidence>
<keyword evidence="8 9" id="KW-0413">Isomerase</keyword>
<dbReference type="PANTHER" id="PTHR42894:SF1">
    <property type="entry name" value="N-(5'-PHOSPHORIBOSYL)ANTHRANILATE ISOMERASE"/>
    <property type="match status" value="1"/>
</dbReference>
<dbReference type="InterPro" id="IPR013785">
    <property type="entry name" value="Aldolase_TIM"/>
</dbReference>
<comment type="similarity">
    <text evidence="9">Belongs to the TrpF family.</text>
</comment>
<name>A0ABR9XTW5_9CHLB</name>
<evidence type="ECO:0000256" key="4">
    <source>
        <dbReference type="ARBA" id="ARBA00022272"/>
    </source>
</evidence>
<accession>A0ABR9XTW5</accession>
<feature type="domain" description="N-(5'phosphoribosyl) anthranilate isomerase (PRAI)" evidence="10">
    <location>
        <begin position="4"/>
        <end position="208"/>
    </location>
</feature>
<evidence type="ECO:0000256" key="7">
    <source>
        <dbReference type="ARBA" id="ARBA00023141"/>
    </source>
</evidence>
<evidence type="ECO:0000313" key="11">
    <source>
        <dbReference type="EMBL" id="MBF0637352.1"/>
    </source>
</evidence>
<sequence length="223" mass="24207">MTRIKICGITKVDDALAAAEAGVHALGFNFSPSSPRAVTPEKAGRIIAELPPFISTVGIFVEHSPEEINRICSLCRLHYAQLHSDAYTAERSRNVRAPGIIRVFRPGPGFSIEEVEEYRSKSGISSMLFDAYKQGQAGGTGERIGKRKLEMIFSNRSIAQRALLAGGLTPDNVVDAILSARPYGVDTASGVESSPGRKDHEKIRAFITAVHEADRLQDATRDT</sequence>
<keyword evidence="12" id="KW-1185">Reference proteome</keyword>
<reference evidence="11 12" key="1">
    <citation type="journal article" date="2020" name="Microorganisms">
        <title>Simultaneous Genome Sequencing of Prosthecochloris ethylica and Desulfuromonas acetoxidans within a Syntrophic Mixture Reveals Unique Pili and Protein Interactions.</title>
        <authorList>
            <person name="Kyndt J.A."/>
            <person name="Van Beeumen J.J."/>
            <person name="Meyer T.E."/>
        </authorList>
    </citation>
    <scope>NUCLEOTIDE SEQUENCE [LARGE SCALE GENOMIC DNA]</scope>
    <source>
        <strain evidence="11 12">N3</strain>
    </source>
</reference>
<keyword evidence="7 9" id="KW-0057">Aromatic amino acid biosynthesis</keyword>
<dbReference type="HAMAP" id="MF_00135">
    <property type="entry name" value="PRAI"/>
    <property type="match status" value="1"/>
</dbReference>
<evidence type="ECO:0000256" key="9">
    <source>
        <dbReference type="HAMAP-Rule" id="MF_00135"/>
    </source>
</evidence>
<protein>
    <recommendedName>
        <fullName evidence="4 9">N-(5'-phosphoribosyl)anthranilate isomerase</fullName>
        <shortName evidence="9">PRAI</shortName>
        <ecNumber evidence="3 9">5.3.1.24</ecNumber>
    </recommendedName>
</protein>
<dbReference type="SUPFAM" id="SSF51366">
    <property type="entry name" value="Ribulose-phoshate binding barrel"/>
    <property type="match status" value="1"/>
</dbReference>
<evidence type="ECO:0000256" key="3">
    <source>
        <dbReference type="ARBA" id="ARBA00012572"/>
    </source>
</evidence>
<keyword evidence="6 9" id="KW-0822">Tryptophan biosynthesis</keyword>
<evidence type="ECO:0000259" key="10">
    <source>
        <dbReference type="Pfam" id="PF00697"/>
    </source>
</evidence>
<dbReference type="RefSeq" id="WP_175187670.1">
    <property type="nucleotide sequence ID" value="NZ_JABVZQ010000015.1"/>
</dbReference>
<keyword evidence="5 9" id="KW-0028">Amino-acid biosynthesis</keyword>
<evidence type="ECO:0000256" key="6">
    <source>
        <dbReference type="ARBA" id="ARBA00022822"/>
    </source>
</evidence>
<evidence type="ECO:0000256" key="1">
    <source>
        <dbReference type="ARBA" id="ARBA00001164"/>
    </source>
</evidence>
<dbReference type="Proteomes" id="UP000619838">
    <property type="component" value="Unassembled WGS sequence"/>
</dbReference>
<comment type="caution">
    <text evidence="11">The sequence shown here is derived from an EMBL/GenBank/DDBJ whole genome shotgun (WGS) entry which is preliminary data.</text>
</comment>
<dbReference type="Pfam" id="PF00697">
    <property type="entry name" value="PRAI"/>
    <property type="match status" value="1"/>
</dbReference>
<dbReference type="EMBL" id="JADGII010000018">
    <property type="protein sequence ID" value="MBF0637352.1"/>
    <property type="molecule type" value="Genomic_DNA"/>
</dbReference>
<evidence type="ECO:0000256" key="8">
    <source>
        <dbReference type="ARBA" id="ARBA00023235"/>
    </source>
</evidence>
<evidence type="ECO:0000256" key="5">
    <source>
        <dbReference type="ARBA" id="ARBA00022605"/>
    </source>
</evidence>
<dbReference type="InterPro" id="IPR044643">
    <property type="entry name" value="TrpF_fam"/>
</dbReference>
<comment type="pathway">
    <text evidence="2 9">Amino-acid biosynthesis; L-tryptophan biosynthesis; L-tryptophan from chorismate: step 3/5.</text>
</comment>
<dbReference type="CDD" id="cd00405">
    <property type="entry name" value="PRAI"/>
    <property type="match status" value="1"/>
</dbReference>